<feature type="domain" description="tRNA pseudouridylate synthase B C-terminal" evidence="7">
    <location>
        <begin position="226"/>
        <end position="268"/>
    </location>
</feature>
<evidence type="ECO:0000256" key="4">
    <source>
        <dbReference type="ARBA" id="ARBA00023235"/>
    </source>
</evidence>
<dbReference type="GO" id="GO:1990481">
    <property type="term" value="P:mRNA pseudouridine synthesis"/>
    <property type="evidence" value="ECO:0007669"/>
    <property type="project" value="TreeGrafter"/>
</dbReference>
<evidence type="ECO:0000256" key="2">
    <source>
        <dbReference type="ARBA" id="ARBA00012787"/>
    </source>
</evidence>
<keyword evidence="4" id="KW-0413">Isomerase</keyword>
<keyword evidence="3" id="KW-0819">tRNA processing</keyword>
<dbReference type="GO" id="GO:0005634">
    <property type="term" value="C:nucleus"/>
    <property type="evidence" value="ECO:0007669"/>
    <property type="project" value="TreeGrafter"/>
</dbReference>
<reference evidence="8 9" key="1">
    <citation type="journal article" date="2024" name="Nat. Commun.">
        <title>Phylogenomics reveals the evolutionary origins of lichenization in chlorophyte algae.</title>
        <authorList>
            <person name="Puginier C."/>
            <person name="Libourel C."/>
            <person name="Otte J."/>
            <person name="Skaloud P."/>
            <person name="Haon M."/>
            <person name="Grisel S."/>
            <person name="Petersen M."/>
            <person name="Berrin J.G."/>
            <person name="Delaux P.M."/>
            <person name="Dal Grande F."/>
            <person name="Keller J."/>
        </authorList>
    </citation>
    <scope>NUCLEOTIDE SEQUENCE [LARGE SCALE GENOMIC DNA]</scope>
    <source>
        <strain evidence="8 9">SAG 2145</strain>
    </source>
</reference>
<name>A0AAW1Q5B4_9CHLO</name>
<evidence type="ECO:0000259" key="6">
    <source>
        <dbReference type="Pfam" id="PF01509"/>
    </source>
</evidence>
<evidence type="ECO:0000313" key="8">
    <source>
        <dbReference type="EMBL" id="KAK9817470.1"/>
    </source>
</evidence>
<dbReference type="HAMAP" id="MF_01080">
    <property type="entry name" value="TruB_bact"/>
    <property type="match status" value="1"/>
</dbReference>
<dbReference type="EMBL" id="JALJOS010000069">
    <property type="protein sequence ID" value="KAK9817470.1"/>
    <property type="molecule type" value="Genomic_DNA"/>
</dbReference>
<dbReference type="SUPFAM" id="SSF55120">
    <property type="entry name" value="Pseudouridine synthase"/>
    <property type="match status" value="1"/>
</dbReference>
<dbReference type="InterPro" id="IPR002501">
    <property type="entry name" value="PsdUridine_synth_N"/>
</dbReference>
<dbReference type="GO" id="GO:0006400">
    <property type="term" value="P:tRNA modification"/>
    <property type="evidence" value="ECO:0007669"/>
    <property type="project" value="TreeGrafter"/>
</dbReference>
<evidence type="ECO:0000313" key="9">
    <source>
        <dbReference type="Proteomes" id="UP001438707"/>
    </source>
</evidence>
<dbReference type="Pfam" id="PF16198">
    <property type="entry name" value="TruB_C_2"/>
    <property type="match status" value="1"/>
</dbReference>
<dbReference type="PANTHER" id="PTHR13767:SF2">
    <property type="entry name" value="PSEUDOURIDYLATE SYNTHASE TRUB1"/>
    <property type="match status" value="1"/>
</dbReference>
<dbReference type="Proteomes" id="UP001438707">
    <property type="component" value="Unassembled WGS sequence"/>
</dbReference>
<proteinExistence type="inferred from homology"/>
<gene>
    <name evidence="8" type="ORF">WJX74_008918</name>
</gene>
<protein>
    <recommendedName>
        <fullName evidence="2">tRNA pseudouridine(55) synthase</fullName>
        <ecNumber evidence="2">5.4.99.25</ecNumber>
    </recommendedName>
</protein>
<evidence type="ECO:0000256" key="1">
    <source>
        <dbReference type="ARBA" id="ARBA00008999"/>
    </source>
</evidence>
<dbReference type="PANTHER" id="PTHR13767">
    <property type="entry name" value="TRNA-PSEUDOURIDINE SYNTHASE"/>
    <property type="match status" value="1"/>
</dbReference>
<dbReference type="EC" id="5.4.99.25" evidence="2"/>
<evidence type="ECO:0000256" key="3">
    <source>
        <dbReference type="ARBA" id="ARBA00022694"/>
    </source>
</evidence>
<organism evidence="8 9">
    <name type="scientific">Apatococcus lobatus</name>
    <dbReference type="NCBI Taxonomy" id="904363"/>
    <lineage>
        <taxon>Eukaryota</taxon>
        <taxon>Viridiplantae</taxon>
        <taxon>Chlorophyta</taxon>
        <taxon>core chlorophytes</taxon>
        <taxon>Trebouxiophyceae</taxon>
        <taxon>Chlorellales</taxon>
        <taxon>Chlorellaceae</taxon>
        <taxon>Apatococcus</taxon>
    </lineage>
</organism>
<feature type="domain" description="Pseudouridine synthase II N-terminal" evidence="6">
    <location>
        <begin position="76"/>
        <end position="225"/>
    </location>
</feature>
<dbReference type="CDD" id="cd02573">
    <property type="entry name" value="PseudoU_synth_EcTruB"/>
    <property type="match status" value="1"/>
</dbReference>
<dbReference type="GO" id="GO:0160148">
    <property type="term" value="F:tRNA pseudouridine(55) synthase activity"/>
    <property type="evidence" value="ECO:0007669"/>
    <property type="project" value="UniProtKB-EC"/>
</dbReference>
<sequence>MARAEEPTAGKKRSRQQRPNRPPPKRYAYTSPPSRETVMVTRDRLPEDENAWQNAVVLIDKPLEYTSFDVCGKLRGALSIKKVGHAGTLDPNATGLLIICVGGATKKVNEYVAMDKEYTGTIRLGQATPSFDAECEVTQEMPWEHITDERLSEAAAEFLGPSQQMPPMYSAIRVKGQRLYKAAREGKEVAREPRSIHMSVFDVQRSAQGSREITFRVCCSKGTYIRSLANDLGLKLGTVAHLAALRRTAIGGVCVDNAWQLDELVNVVKTRRWGGITNLVEPSGGPPDQSETLMPAGNLGVTNATSAVQGCNGFNSSPLE</sequence>
<dbReference type="Gene3D" id="3.30.2350.10">
    <property type="entry name" value="Pseudouridine synthase"/>
    <property type="match status" value="1"/>
</dbReference>
<evidence type="ECO:0000256" key="5">
    <source>
        <dbReference type="SAM" id="MobiDB-lite"/>
    </source>
</evidence>
<comment type="similarity">
    <text evidence="1">Belongs to the pseudouridine synthase TruB family.</text>
</comment>
<dbReference type="AlphaFoldDB" id="A0AAW1Q5B4"/>
<comment type="caution">
    <text evidence="8">The sequence shown here is derived from an EMBL/GenBank/DDBJ whole genome shotgun (WGS) entry which is preliminary data.</text>
</comment>
<accession>A0AAW1Q5B4</accession>
<dbReference type="InterPro" id="IPR020103">
    <property type="entry name" value="PsdUridine_synth_cat_dom_sf"/>
</dbReference>
<dbReference type="InterPro" id="IPR032819">
    <property type="entry name" value="TruB_C"/>
</dbReference>
<dbReference type="InterPro" id="IPR014780">
    <property type="entry name" value="tRNA_psdUridine_synth_TruB"/>
</dbReference>
<dbReference type="NCBIfam" id="TIGR00431">
    <property type="entry name" value="TruB"/>
    <property type="match status" value="1"/>
</dbReference>
<evidence type="ECO:0000259" key="7">
    <source>
        <dbReference type="Pfam" id="PF16198"/>
    </source>
</evidence>
<dbReference type="Pfam" id="PF01509">
    <property type="entry name" value="TruB_N"/>
    <property type="match status" value="1"/>
</dbReference>
<dbReference type="GO" id="GO:0003723">
    <property type="term" value="F:RNA binding"/>
    <property type="evidence" value="ECO:0007669"/>
    <property type="project" value="InterPro"/>
</dbReference>
<feature type="region of interest" description="Disordered" evidence="5">
    <location>
        <begin position="1"/>
        <end position="36"/>
    </location>
</feature>
<keyword evidence="9" id="KW-1185">Reference proteome</keyword>